<name>A0ACD4PYK2_9CORY</name>
<dbReference type="Proteomes" id="UP000195652">
    <property type="component" value="Chromosome"/>
</dbReference>
<reference evidence="1 2" key="4">
    <citation type="journal article" date="2020" name="PLoS ONE">
        <title>Taxonomic classification of strain PO100/5 shows a broader geographic distribution and genetic markers of the recently described Corynebacterium silvaticum.</title>
        <authorList>
            <person name="Viana M.V.C."/>
            <person name="Profeta R."/>
            <person name="da Silva A.L."/>
            <person name="Hurtado R."/>
            <person name="Cerqueira J.C."/>
            <person name="Ribeiro B.F.S."/>
            <person name="Almeida M.O."/>
            <person name="Morais-Rodrigues F."/>
            <person name="Soares S.C."/>
            <person name="Oliveira M."/>
            <person name="Tavares L."/>
            <person name="Figueiredo H."/>
            <person name="Wattam A.R."/>
            <person name="Barh D."/>
            <person name="Ghosh P."/>
            <person name="Silva A."/>
            <person name="Azevedo V."/>
        </authorList>
    </citation>
    <scope>NUCLEOTIDE SEQUENCE [LARGE SCALE GENOMIC DNA]</scope>
    <source>
        <strain evidence="1 2">PO100/5</strain>
    </source>
</reference>
<organism evidence="1 2">
    <name type="scientific">Corynebacterium silvaticum</name>
    <dbReference type="NCBI Taxonomy" id="2320431"/>
    <lineage>
        <taxon>Bacteria</taxon>
        <taxon>Bacillati</taxon>
        <taxon>Actinomycetota</taxon>
        <taxon>Actinomycetes</taxon>
        <taxon>Mycobacteriales</taxon>
        <taxon>Corynebacteriaceae</taxon>
        <taxon>Corynebacterium</taxon>
    </lineage>
</organism>
<evidence type="ECO:0000313" key="2">
    <source>
        <dbReference type="Proteomes" id="UP000195652"/>
    </source>
</evidence>
<protein>
    <submittedName>
        <fullName evidence="1">Uncharacterized protein</fullName>
    </submittedName>
</protein>
<proteinExistence type="predicted"/>
<accession>A0ACD4PYK2</accession>
<gene>
    <name evidence="1" type="ORF">CBE74_12435</name>
</gene>
<sequence length="218" mass="23267">MAQESSVEAVQRARARRAQQASQQQAQKRRGPPAALPRHGLSRSAARRGPRPTPEGDSPTPGHRARTPCTASIREGQRRGPPPGSPDPRGGRRGGARCQWRWGQPGQMWSCCLPCLLASARKATPTPRAAGRVLGLARGARMRVVSGGHAVQLPGRRLLGAVDLDEGVEQRAAGGRGRGIGHAPTVPRPRRSQTHATSRGQPRDQLVAWPPVQPYPAG</sequence>
<dbReference type="EMBL" id="CP021417">
    <property type="protein sequence ID" value="WCV10770.1"/>
    <property type="molecule type" value="Genomic_DNA"/>
</dbReference>
<keyword evidence="2" id="KW-1185">Reference proteome</keyword>
<evidence type="ECO:0000313" key="1">
    <source>
        <dbReference type="EMBL" id="WCV10770.1"/>
    </source>
</evidence>
<reference evidence="1 2" key="3">
    <citation type="journal article" date="2020" name="Int. J. Syst. Evol. Microbiol.">
        <title>Corynebacterium silvaticum sp. nov., a unique group of NTTB corynebacteria in wild boar and roe deer.</title>
        <authorList>
            <person name="Dangel A."/>
            <person name="Berger A."/>
            <person name="Rau J."/>
            <person name="Eisenberg T."/>
            <person name="Kampfer P."/>
            <person name="Margos G."/>
            <person name="Contzen M."/>
            <person name="Busse H.J."/>
            <person name="Konrad R."/>
            <person name="Peters M."/>
            <person name="Sting R."/>
            <person name="Sing A."/>
        </authorList>
    </citation>
    <scope>NUCLEOTIDE SEQUENCE [LARGE SCALE GENOMIC DNA]</scope>
    <source>
        <strain evidence="1 2">PO100/5</strain>
    </source>
</reference>
<reference evidence="1 2" key="2">
    <citation type="journal article" date="2020" name="Antonie Van Leeuwenhoek">
        <title>Phylogenomic characterisation of a novel corynebacterial species pathogenic to animals.</title>
        <authorList>
            <person name="Moller J."/>
            <person name="Musella L."/>
            <person name="Melnikov V."/>
            <person name="Geissdorfer W."/>
            <person name="Burkovski A."/>
            <person name="Sangal V."/>
        </authorList>
    </citation>
    <scope>NUCLEOTIDE SEQUENCE [LARGE SCALE GENOMIC DNA]</scope>
    <source>
        <strain evidence="1 2">PO100/5</strain>
    </source>
</reference>
<reference evidence="1 2" key="1">
    <citation type="journal article" date="2014" name="BMC Vet. Res.">
        <title>First report of Corynebacterium pseudotuberculosis from caseous lymphadenitis lesions in Black Alentejano pig (Sus scrofa domesticus).</title>
        <authorList>
            <person name="Oliveira M."/>
            <person name="Barroco C."/>
            <person name="Mottola C."/>
            <person name="Santos R."/>
            <person name="Lemsaddek A."/>
            <person name="Tavares L."/>
            <person name="Semedo-Lemsaddek T."/>
        </authorList>
    </citation>
    <scope>NUCLEOTIDE SEQUENCE [LARGE SCALE GENOMIC DNA]</scope>
    <source>
        <strain evidence="1 2">PO100/5</strain>
    </source>
</reference>